<name>A0A2N3NG56_9PEZI</name>
<dbReference type="STRING" id="41688.A0A2N3NG56"/>
<feature type="compositionally biased region" description="Basic residues" evidence="1">
    <location>
        <begin position="46"/>
        <end position="58"/>
    </location>
</feature>
<protein>
    <recommendedName>
        <fullName evidence="4">DUF2461 domain-containing protein</fullName>
    </recommendedName>
</protein>
<dbReference type="EMBL" id="NLAX01000008">
    <property type="protein sequence ID" value="PKS11456.1"/>
    <property type="molecule type" value="Genomic_DNA"/>
</dbReference>
<dbReference type="PANTHER" id="PTHR36452:SF1">
    <property type="entry name" value="DUF2461 DOMAIN-CONTAINING PROTEIN"/>
    <property type="match status" value="1"/>
</dbReference>
<dbReference type="VEuPathDB" id="FungiDB:jhhlp_003220"/>
<proteinExistence type="predicted"/>
<dbReference type="Pfam" id="PF09365">
    <property type="entry name" value="DUF2461"/>
    <property type="match status" value="1"/>
</dbReference>
<accession>A0A2N3NG56</accession>
<keyword evidence="3" id="KW-1185">Reference proteome</keyword>
<reference evidence="2 3" key="1">
    <citation type="journal article" date="2017" name="G3 (Bethesda)">
        <title>First Draft Genome Sequence of the Pathogenic Fungus Lomentospora prolificans (Formerly Scedosporium prolificans).</title>
        <authorList>
            <person name="Luo R."/>
            <person name="Zimin A."/>
            <person name="Workman R."/>
            <person name="Fan Y."/>
            <person name="Pertea G."/>
            <person name="Grossman N."/>
            <person name="Wear M.P."/>
            <person name="Jia B."/>
            <person name="Miller H."/>
            <person name="Casadevall A."/>
            <person name="Timp W."/>
            <person name="Zhang S.X."/>
            <person name="Salzberg S.L."/>
        </authorList>
    </citation>
    <scope>NUCLEOTIDE SEQUENCE [LARGE SCALE GENOMIC DNA]</scope>
    <source>
        <strain evidence="2 3">JHH-5317</strain>
    </source>
</reference>
<evidence type="ECO:0000256" key="1">
    <source>
        <dbReference type="SAM" id="MobiDB-lite"/>
    </source>
</evidence>
<gene>
    <name evidence="2" type="ORF">jhhlp_003220</name>
</gene>
<feature type="region of interest" description="Disordered" evidence="1">
    <location>
        <begin position="1"/>
        <end position="98"/>
    </location>
</feature>
<evidence type="ECO:0008006" key="4">
    <source>
        <dbReference type="Google" id="ProtNLM"/>
    </source>
</evidence>
<organism evidence="2 3">
    <name type="scientific">Lomentospora prolificans</name>
    <dbReference type="NCBI Taxonomy" id="41688"/>
    <lineage>
        <taxon>Eukaryota</taxon>
        <taxon>Fungi</taxon>
        <taxon>Dikarya</taxon>
        <taxon>Ascomycota</taxon>
        <taxon>Pezizomycotina</taxon>
        <taxon>Sordariomycetes</taxon>
        <taxon>Hypocreomycetidae</taxon>
        <taxon>Microascales</taxon>
        <taxon>Microascaceae</taxon>
        <taxon>Lomentospora</taxon>
    </lineage>
</organism>
<feature type="compositionally biased region" description="Acidic residues" evidence="1">
    <location>
        <begin position="62"/>
        <end position="96"/>
    </location>
</feature>
<dbReference type="OrthoDB" id="2537769at2759"/>
<comment type="caution">
    <text evidence="2">The sequence shown here is derived from an EMBL/GenBank/DDBJ whole genome shotgun (WGS) entry which is preliminary data.</text>
</comment>
<dbReference type="InParanoid" id="A0A2N3NG56"/>
<dbReference type="AlphaFoldDB" id="A0A2N3NG56"/>
<evidence type="ECO:0000313" key="3">
    <source>
        <dbReference type="Proteomes" id="UP000233524"/>
    </source>
</evidence>
<dbReference type="Proteomes" id="UP000233524">
    <property type="component" value="Unassembled WGS sequence"/>
</dbReference>
<evidence type="ECO:0000313" key="2">
    <source>
        <dbReference type="EMBL" id="PKS11456.1"/>
    </source>
</evidence>
<dbReference type="PANTHER" id="PTHR36452">
    <property type="entry name" value="CHROMOSOME 12, WHOLE GENOME SHOTGUN SEQUENCE"/>
    <property type="match status" value="1"/>
</dbReference>
<sequence length="348" mass="39916">MPLRKRAASSVIDEPRRSRRISSTVKKSNYFKDGDSDDPLTTGVAKKAKGKSTPRGKRREVVEDDISDEYQEEDTADQDEEHDEEEEHEDGGDQDDFATKVTVVKVQSLRPDGGVEYRDDFLHKNTSLFLKDLKAHNEREWLKSNDREFRRAQQDWESFVMSFTSKLSSLDFTIPELPARDVIFRIYRDTRFSKDPTPYKPGNCYVGGGLWHPENDSVYKIRESIDERPRRWRRILNNPDLKKQFLPDASKSSDPEEALKAFAVRNKENAMKARPKGIPADHRDLALLKLRNYVLSKKVPDGVIFGPGSQDKLVEIFTPLVPFVSLLNSIVRPDPNVDGEFDSGDDNE</sequence>
<dbReference type="InterPro" id="IPR012808">
    <property type="entry name" value="CHP02453"/>
</dbReference>